<evidence type="ECO:0000313" key="1">
    <source>
        <dbReference type="EMBL" id="SCL32061.1"/>
    </source>
</evidence>
<name>A0A1C6SR63_9ACTN</name>
<dbReference type="STRING" id="145857.GA0070616_4380"/>
<dbReference type="EMBL" id="FMHT01000003">
    <property type="protein sequence ID" value="SCL32061.1"/>
    <property type="molecule type" value="Genomic_DNA"/>
</dbReference>
<sequence>MTPIHNGPARTRPKGLTRDVAATVAGHTPRCTCPNGRGIPVVTFVDQRVTRVERRHLTGLHGCQVPTQHEQPATYLADIWTRSR</sequence>
<keyword evidence="2" id="KW-1185">Reference proteome</keyword>
<dbReference type="AlphaFoldDB" id="A0A1C6SR63"/>
<dbReference type="Proteomes" id="UP000199699">
    <property type="component" value="Unassembled WGS sequence"/>
</dbReference>
<gene>
    <name evidence="1" type="ORF">GA0070616_4380</name>
</gene>
<organism evidence="1 2">
    <name type="scientific">Micromonospora nigra</name>
    <dbReference type="NCBI Taxonomy" id="145857"/>
    <lineage>
        <taxon>Bacteria</taxon>
        <taxon>Bacillati</taxon>
        <taxon>Actinomycetota</taxon>
        <taxon>Actinomycetes</taxon>
        <taxon>Micromonosporales</taxon>
        <taxon>Micromonosporaceae</taxon>
        <taxon>Micromonospora</taxon>
    </lineage>
</organism>
<proteinExistence type="predicted"/>
<evidence type="ECO:0000313" key="2">
    <source>
        <dbReference type="Proteomes" id="UP000199699"/>
    </source>
</evidence>
<reference evidence="1 2" key="1">
    <citation type="submission" date="2016-06" db="EMBL/GenBank/DDBJ databases">
        <authorList>
            <person name="Kjaerup R.B."/>
            <person name="Dalgaard T.S."/>
            <person name="Juul-Madsen H.R."/>
        </authorList>
    </citation>
    <scope>NUCLEOTIDE SEQUENCE [LARGE SCALE GENOMIC DNA]</scope>
    <source>
        <strain evidence="1 2">DSM 43818</strain>
    </source>
</reference>
<dbReference type="RefSeq" id="WP_091086166.1">
    <property type="nucleotide sequence ID" value="NZ_FMHT01000003.1"/>
</dbReference>
<accession>A0A1C6SR63</accession>
<protein>
    <submittedName>
        <fullName evidence="1">Uncharacterized protein</fullName>
    </submittedName>
</protein>